<feature type="domain" description="Adenylosuccinate lyase PurB C-terminal" evidence="4">
    <location>
        <begin position="1"/>
        <end position="64"/>
    </location>
</feature>
<dbReference type="EMBL" id="ADZX01000125">
    <property type="protein sequence ID" value="EFK97563.1"/>
    <property type="molecule type" value="Genomic_DNA"/>
</dbReference>
<evidence type="ECO:0000259" key="4">
    <source>
        <dbReference type="Pfam" id="PF08328"/>
    </source>
</evidence>
<evidence type="ECO:0000256" key="1">
    <source>
        <dbReference type="ARBA" id="ARBA00004706"/>
    </source>
</evidence>
<accession>D9PFV2</accession>
<sequence>WEVLAEPIQTVMRRHGVDSPYERLKELTRGRRIGPEELRAFIEGLPIPEQAKQSLRELSPGTYTGNAAEQARSI</sequence>
<dbReference type="PANTHER" id="PTHR43411">
    <property type="entry name" value="ADENYLOSUCCINATE LYASE"/>
    <property type="match status" value="1"/>
</dbReference>
<evidence type="ECO:0000256" key="3">
    <source>
        <dbReference type="SAM" id="MobiDB-lite"/>
    </source>
</evidence>
<feature type="compositionally biased region" description="Polar residues" evidence="3">
    <location>
        <begin position="61"/>
        <end position="74"/>
    </location>
</feature>
<dbReference type="AlphaFoldDB" id="D9PFV2"/>
<comment type="caution">
    <text evidence="5">The sequence shown here is derived from an EMBL/GenBank/DDBJ whole genome shotgun (WGS) entry which is preliminary data.</text>
</comment>
<dbReference type="Pfam" id="PF08328">
    <property type="entry name" value="ASL_C"/>
    <property type="match status" value="1"/>
</dbReference>
<organism evidence="5">
    <name type="scientific">sediment metagenome</name>
    <dbReference type="NCBI Taxonomy" id="749907"/>
    <lineage>
        <taxon>unclassified sequences</taxon>
        <taxon>metagenomes</taxon>
        <taxon>ecological metagenomes</taxon>
    </lineage>
</organism>
<feature type="non-terminal residue" evidence="5">
    <location>
        <position position="1"/>
    </location>
</feature>
<dbReference type="InterPro" id="IPR008948">
    <property type="entry name" value="L-Aspartase-like"/>
</dbReference>
<reference evidence="5" key="1">
    <citation type="submission" date="2010-07" db="EMBL/GenBank/DDBJ databases">
        <authorList>
            <consortium name="CONSOLIDER consortium CSD2007-00005"/>
            <person name="Guazzaroni M.-E."/>
            <person name="Richter M."/>
            <person name="Garcia-Salamanca A."/>
            <person name="Yarza P."/>
            <person name="Ferrer M."/>
        </authorList>
    </citation>
    <scope>NUCLEOTIDE SEQUENCE</scope>
</reference>
<dbReference type="GO" id="GO:0005829">
    <property type="term" value="C:cytosol"/>
    <property type="evidence" value="ECO:0007669"/>
    <property type="project" value="TreeGrafter"/>
</dbReference>
<feature type="region of interest" description="Disordered" evidence="3">
    <location>
        <begin position="52"/>
        <end position="74"/>
    </location>
</feature>
<dbReference type="InterPro" id="IPR047136">
    <property type="entry name" value="PurB_bact"/>
</dbReference>
<dbReference type="GO" id="GO:0004018">
    <property type="term" value="F:N6-(1,2-dicarboxyethyl)AMP AMP-lyase (fumarate-forming) activity"/>
    <property type="evidence" value="ECO:0007669"/>
    <property type="project" value="InterPro"/>
</dbReference>
<comment type="pathway">
    <text evidence="1">Purine metabolism; IMP biosynthesis via de novo pathway; 5-amino-1-(5-phospho-D-ribosyl)imidazole-4-carboxamide from 5-amino-1-(5-phospho-D-ribosyl)imidazole-4-carboxylate: step 2/2.</text>
</comment>
<name>D9PFV2_9ZZZZ</name>
<evidence type="ECO:0000256" key="2">
    <source>
        <dbReference type="ARBA" id="ARBA00004734"/>
    </source>
</evidence>
<dbReference type="SUPFAM" id="SSF48557">
    <property type="entry name" value="L-aspartase-like"/>
    <property type="match status" value="1"/>
</dbReference>
<keyword evidence="5" id="KW-0456">Lyase</keyword>
<evidence type="ECO:0000313" key="5">
    <source>
        <dbReference type="EMBL" id="EFK97563.1"/>
    </source>
</evidence>
<proteinExistence type="predicted"/>
<dbReference type="Gene3D" id="1.10.40.30">
    <property type="entry name" value="Fumarase/aspartase (C-terminal domain)"/>
    <property type="match status" value="1"/>
</dbReference>
<dbReference type="InterPro" id="IPR013539">
    <property type="entry name" value="PurB_C"/>
</dbReference>
<comment type="pathway">
    <text evidence="2">Purine metabolism; AMP biosynthesis via de novo pathway; AMP from IMP: step 2/2.</text>
</comment>
<dbReference type="GO" id="GO:0006188">
    <property type="term" value="P:IMP biosynthetic process"/>
    <property type="evidence" value="ECO:0007669"/>
    <property type="project" value="InterPro"/>
</dbReference>
<protein>
    <submittedName>
        <fullName evidence="5">Adenylosuccinate lyase</fullName>
        <ecNumber evidence="5">4.3.2.2</ecNumber>
    </submittedName>
</protein>
<dbReference type="PANTHER" id="PTHR43411:SF1">
    <property type="entry name" value="ADENYLOSUCCINATE LYASE"/>
    <property type="match status" value="1"/>
</dbReference>
<dbReference type="EC" id="4.3.2.2" evidence="5"/>
<gene>
    <name evidence="5" type="ORF">LDC_0397</name>
</gene>
<reference evidence="5" key="2">
    <citation type="journal article" date="2011" name="Microb. Ecol.">
        <title>Taxonomic and Functional Metagenomic Profiling of the Microbial Community in the Anoxic Sediment of a Sub-saline Shallow Lake (Laguna de Carrizo, Central Spain).</title>
        <authorList>
            <person name="Ferrer M."/>
            <person name="Guazzaroni M.E."/>
            <person name="Richter M."/>
            <person name="Garcia-Salamanca A."/>
            <person name="Yarza P."/>
            <person name="Suarez-Suarez A."/>
            <person name="Solano J."/>
            <person name="Alcaide M."/>
            <person name="van Dillewijn P."/>
            <person name="Molina-Henares M.A."/>
            <person name="Lopez-Cortes N."/>
            <person name="Al-Ramahi Y."/>
            <person name="Guerrero C."/>
            <person name="Acosta A."/>
            <person name="de Eugenio L.I."/>
            <person name="Martinez V."/>
            <person name="Marques S."/>
            <person name="Rojo F."/>
            <person name="Santero E."/>
            <person name="Genilloud O."/>
            <person name="Perez-Perez J."/>
            <person name="Rossello-Mora R."/>
            <person name="Ramos J.L."/>
        </authorList>
    </citation>
    <scope>NUCLEOTIDE SEQUENCE</scope>
</reference>